<evidence type="ECO:0000313" key="8">
    <source>
        <dbReference type="Proteomes" id="UP000193380"/>
    </source>
</evidence>
<keyword evidence="3 4" id="KW-0862">Zinc</keyword>
<evidence type="ECO:0000259" key="6">
    <source>
        <dbReference type="PROSITE" id="PS50145"/>
    </source>
</evidence>
<dbReference type="Gene3D" id="3.30.40.10">
    <property type="entry name" value="Zinc/RING finger domain, C3HC4 (zinc finger)"/>
    <property type="match status" value="1"/>
</dbReference>
<name>A0A060XXY5_ONCMY</name>
<dbReference type="EMBL" id="FR906479">
    <property type="protein sequence ID" value="CDQ84553.1"/>
    <property type="molecule type" value="Genomic_DNA"/>
</dbReference>
<reference evidence="7" key="2">
    <citation type="submission" date="2014-03" db="EMBL/GenBank/DDBJ databases">
        <authorList>
            <person name="Genoscope - CEA"/>
        </authorList>
    </citation>
    <scope>NUCLEOTIDE SEQUENCE</scope>
</reference>
<dbReference type="Proteomes" id="UP000193380">
    <property type="component" value="Unassembled WGS sequence"/>
</dbReference>
<feature type="compositionally biased region" description="Low complexity" evidence="5">
    <location>
        <begin position="119"/>
        <end position="131"/>
    </location>
</feature>
<organism evidence="7 8">
    <name type="scientific">Oncorhynchus mykiss</name>
    <name type="common">Rainbow trout</name>
    <name type="synonym">Salmo gairdneri</name>
    <dbReference type="NCBI Taxonomy" id="8022"/>
    <lineage>
        <taxon>Eukaryota</taxon>
        <taxon>Metazoa</taxon>
        <taxon>Chordata</taxon>
        <taxon>Craniata</taxon>
        <taxon>Vertebrata</taxon>
        <taxon>Euteleostomi</taxon>
        <taxon>Actinopterygii</taxon>
        <taxon>Neopterygii</taxon>
        <taxon>Teleostei</taxon>
        <taxon>Protacanthopterygii</taxon>
        <taxon>Salmoniformes</taxon>
        <taxon>Salmonidae</taxon>
        <taxon>Salmoninae</taxon>
        <taxon>Oncorhynchus</taxon>
    </lineage>
</organism>
<dbReference type="Pfam" id="PF02176">
    <property type="entry name" value="zf-TRAF"/>
    <property type="match status" value="1"/>
</dbReference>
<reference evidence="7" key="1">
    <citation type="journal article" date="2014" name="Nat. Commun.">
        <title>The rainbow trout genome provides novel insights into evolution after whole-genome duplication in vertebrates.</title>
        <authorList>
            <person name="Berthelot C."/>
            <person name="Brunet F."/>
            <person name="Chalopin D."/>
            <person name="Juanchich A."/>
            <person name="Bernard M."/>
            <person name="Noel B."/>
            <person name="Bento P."/>
            <person name="Da Silva C."/>
            <person name="Labadie K."/>
            <person name="Alberti A."/>
            <person name="Aury J.M."/>
            <person name="Louis A."/>
            <person name="Dehais P."/>
            <person name="Bardou P."/>
            <person name="Montfort J."/>
            <person name="Klopp C."/>
            <person name="Cabau C."/>
            <person name="Gaspin C."/>
            <person name="Thorgaard G.H."/>
            <person name="Boussaha M."/>
            <person name="Quillet E."/>
            <person name="Guyomard R."/>
            <person name="Galiana D."/>
            <person name="Bobe J."/>
            <person name="Volff J.N."/>
            <person name="Genet C."/>
            <person name="Wincker P."/>
            <person name="Jaillon O."/>
            <person name="Roest Crollius H."/>
            <person name="Guiguen Y."/>
        </authorList>
    </citation>
    <scope>NUCLEOTIDE SEQUENCE [LARGE SCALE GENOMIC DNA]</scope>
</reference>
<dbReference type="SUPFAM" id="SSF49599">
    <property type="entry name" value="TRAF domain-like"/>
    <property type="match status" value="1"/>
</dbReference>
<dbReference type="InterPro" id="IPR001293">
    <property type="entry name" value="Znf_TRAF"/>
</dbReference>
<protein>
    <recommendedName>
        <fullName evidence="6">TRAF-type domain-containing protein</fullName>
    </recommendedName>
</protein>
<dbReference type="STRING" id="8022.A0A060XXY5"/>
<feature type="domain" description="TRAF-type" evidence="6">
    <location>
        <begin position="2"/>
        <end position="42"/>
    </location>
</feature>
<sequence length="131" mass="15138">MSCLFELIPCPYQGCRAQLLRRDLDAHARHCEHWSQPCHMGCGTVLSHRTQAKHNCYRQLRHEYEARQRNHRAIAAALQRKMRRMQSTMADMKRQIGLICESLEVMDELEEVEEEDLGETSGSFSSSNSSS</sequence>
<evidence type="ECO:0000256" key="2">
    <source>
        <dbReference type="ARBA" id="ARBA00022771"/>
    </source>
</evidence>
<dbReference type="GO" id="GO:0008270">
    <property type="term" value="F:zinc ion binding"/>
    <property type="evidence" value="ECO:0007669"/>
    <property type="project" value="UniProtKB-KW"/>
</dbReference>
<dbReference type="AlphaFoldDB" id="A0A060XXY5"/>
<proteinExistence type="predicted"/>
<accession>A0A060XXY5</accession>
<dbReference type="PROSITE" id="PS50145">
    <property type="entry name" value="ZF_TRAF"/>
    <property type="match status" value="1"/>
</dbReference>
<gene>
    <name evidence="7" type="ORF">GSONMT00007230001</name>
</gene>
<evidence type="ECO:0000256" key="4">
    <source>
        <dbReference type="PROSITE-ProRule" id="PRU00207"/>
    </source>
</evidence>
<dbReference type="InterPro" id="IPR013083">
    <property type="entry name" value="Znf_RING/FYVE/PHD"/>
</dbReference>
<evidence type="ECO:0000256" key="1">
    <source>
        <dbReference type="ARBA" id="ARBA00022723"/>
    </source>
</evidence>
<feature type="region of interest" description="Disordered" evidence="5">
    <location>
        <begin position="110"/>
        <end position="131"/>
    </location>
</feature>
<dbReference type="PaxDb" id="8022-A0A060XXY5"/>
<keyword evidence="1 4" id="KW-0479">Metal-binding</keyword>
<feature type="zinc finger region" description="TRAF-type" evidence="4">
    <location>
        <begin position="2"/>
        <end position="42"/>
    </location>
</feature>
<keyword evidence="2 4" id="KW-0863">Zinc-finger</keyword>
<evidence type="ECO:0000256" key="5">
    <source>
        <dbReference type="SAM" id="MobiDB-lite"/>
    </source>
</evidence>
<evidence type="ECO:0000313" key="7">
    <source>
        <dbReference type="EMBL" id="CDQ84553.1"/>
    </source>
</evidence>
<evidence type="ECO:0000256" key="3">
    <source>
        <dbReference type="ARBA" id="ARBA00022833"/>
    </source>
</evidence>